<evidence type="ECO:0000313" key="5">
    <source>
        <dbReference type="EMBL" id="NYH92800.1"/>
    </source>
</evidence>
<gene>
    <name evidence="5" type="ORF">F4554_005438</name>
</gene>
<dbReference type="Pfam" id="PF02522">
    <property type="entry name" value="Antibiotic_NAT"/>
    <property type="match status" value="1"/>
</dbReference>
<dbReference type="SUPFAM" id="SSF110710">
    <property type="entry name" value="TTHA0583/YokD-like"/>
    <property type="match status" value="1"/>
</dbReference>
<dbReference type="EMBL" id="JACBZH010000001">
    <property type="protein sequence ID" value="NYH92800.1"/>
    <property type="molecule type" value="Genomic_DNA"/>
</dbReference>
<name>A0A852ZUZ8_9ACTN</name>
<evidence type="ECO:0000256" key="1">
    <source>
        <dbReference type="ARBA" id="ARBA00006383"/>
    </source>
</evidence>
<comment type="catalytic activity">
    <reaction evidence="4">
        <text>a 2-deoxystreptamine antibiotic + acetyl-CoA = an N(3)-acetyl-2-deoxystreptamine antibiotic + CoA + H(+)</text>
        <dbReference type="Rhea" id="RHEA:12665"/>
        <dbReference type="ChEBI" id="CHEBI:15378"/>
        <dbReference type="ChEBI" id="CHEBI:57287"/>
        <dbReference type="ChEBI" id="CHEBI:57288"/>
        <dbReference type="ChEBI" id="CHEBI:57921"/>
        <dbReference type="ChEBI" id="CHEBI:77452"/>
        <dbReference type="EC" id="2.3.1.81"/>
    </reaction>
</comment>
<comment type="caution">
    <text evidence="5">The sequence shown here is derived from an EMBL/GenBank/DDBJ whole genome shotgun (WGS) entry which is preliminary data.</text>
</comment>
<organism evidence="5 6">
    <name type="scientific">Actinopolymorpha rutila</name>
    <dbReference type="NCBI Taxonomy" id="446787"/>
    <lineage>
        <taxon>Bacteria</taxon>
        <taxon>Bacillati</taxon>
        <taxon>Actinomycetota</taxon>
        <taxon>Actinomycetes</taxon>
        <taxon>Propionibacteriales</taxon>
        <taxon>Actinopolymorphaceae</taxon>
        <taxon>Actinopolymorpha</taxon>
    </lineage>
</organism>
<evidence type="ECO:0000256" key="2">
    <source>
        <dbReference type="ARBA" id="ARBA00022679"/>
    </source>
</evidence>
<dbReference type="GO" id="GO:0046677">
    <property type="term" value="P:response to antibiotic"/>
    <property type="evidence" value="ECO:0007669"/>
    <property type="project" value="UniProtKB-KW"/>
</dbReference>
<sequence length="281" mass="31146">MPAPTGLMRDLTFTPMTLPRLVEGLLRLGIEPGAVLMVHVRMSAFRWVVGGIDTVVEALREAVGPSGTLLAFTGWEDSPYHVPMWDDWPEWQAAYRAHQPAFDPAVSSARRDFGRFPERLRTWPGSRRSAHPEVSFAALGPGAALLLADQRDDDPFGIDSPLERLCERDGQVLLLGAPLSRLTLCHHAEALTDLPSRRFHTFRAPVAGVGLREYRMIDTFYGAFPYYEDGRGIDSPPRTMAEQAVAAGAGRCTQIGAATTWLFESRPTVAAVRMWLEREFG</sequence>
<dbReference type="PANTHER" id="PTHR11104">
    <property type="entry name" value="AMINOGLYCOSIDE N3-ACETYLTRANSFERASE"/>
    <property type="match status" value="1"/>
</dbReference>
<evidence type="ECO:0000313" key="6">
    <source>
        <dbReference type="Proteomes" id="UP000579605"/>
    </source>
</evidence>
<comment type="similarity">
    <text evidence="1 4">Belongs to the antibiotic N-acetyltransferase family.</text>
</comment>
<proteinExistence type="inferred from homology"/>
<keyword evidence="3 4" id="KW-0012">Acyltransferase</keyword>
<protein>
    <recommendedName>
        <fullName evidence="4">Aminoglycoside N(3)-acetyltransferase</fullName>
        <ecNumber evidence="4">2.3.1.-</ecNumber>
    </recommendedName>
</protein>
<keyword evidence="2 4" id="KW-0808">Transferase</keyword>
<dbReference type="PANTHER" id="PTHR11104:SF0">
    <property type="entry name" value="SPBETA PROPHAGE-DERIVED AMINOGLYCOSIDE N(3')-ACETYLTRANSFERASE-LIKE PROTEIN YOKD"/>
    <property type="match status" value="1"/>
</dbReference>
<dbReference type="InterPro" id="IPR003679">
    <property type="entry name" value="Amioglycoside_AcTrfase"/>
</dbReference>
<dbReference type="InterPro" id="IPR028345">
    <property type="entry name" value="Antibiotic_NAT-like"/>
</dbReference>
<dbReference type="Proteomes" id="UP000579605">
    <property type="component" value="Unassembled WGS sequence"/>
</dbReference>
<evidence type="ECO:0000256" key="4">
    <source>
        <dbReference type="RuleBase" id="RU365031"/>
    </source>
</evidence>
<evidence type="ECO:0000256" key="3">
    <source>
        <dbReference type="ARBA" id="ARBA00023315"/>
    </source>
</evidence>
<dbReference type="RefSeq" id="WP_202889480.1">
    <property type="nucleotide sequence ID" value="NZ_BAAARR010000021.1"/>
</dbReference>
<dbReference type="AlphaFoldDB" id="A0A852ZUZ8"/>
<accession>A0A852ZUZ8</accession>
<dbReference type="EC" id="2.3.1.-" evidence="4"/>
<dbReference type="GO" id="GO:0046353">
    <property type="term" value="F:aminoglycoside 3-N-acetyltransferase activity"/>
    <property type="evidence" value="ECO:0007669"/>
    <property type="project" value="UniProtKB-EC"/>
</dbReference>
<keyword evidence="4" id="KW-0046">Antibiotic resistance</keyword>
<reference evidence="5 6" key="1">
    <citation type="submission" date="2020-07" db="EMBL/GenBank/DDBJ databases">
        <title>Sequencing the genomes of 1000 actinobacteria strains.</title>
        <authorList>
            <person name="Klenk H.-P."/>
        </authorList>
    </citation>
    <scope>NUCLEOTIDE SEQUENCE [LARGE SCALE GENOMIC DNA]</scope>
    <source>
        <strain evidence="5 6">DSM 18448</strain>
    </source>
</reference>
<keyword evidence="6" id="KW-1185">Reference proteome</keyword>